<evidence type="ECO:0000256" key="1">
    <source>
        <dbReference type="PROSITE-ProRule" id="PRU00176"/>
    </source>
</evidence>
<dbReference type="AlphaFoldDB" id="A0A9I9E8I3"/>
<dbReference type="Gramene" id="MELO3C030244.2.1">
    <property type="protein sequence ID" value="MELO3C030244.2.1"/>
    <property type="gene ID" value="MELO3C030244.2"/>
</dbReference>
<dbReference type="PANTHER" id="PTHR32343">
    <property type="entry name" value="SERINE/ARGININE-RICH SPLICING FACTOR"/>
    <property type="match status" value="1"/>
</dbReference>
<dbReference type="PANTHER" id="PTHR32343:SF29">
    <property type="entry name" value="RNA-BINDING (RRM_RBD_RNP MOTIFS) FAMILY PROTEIN"/>
    <property type="match status" value="1"/>
</dbReference>
<dbReference type="GO" id="GO:0003723">
    <property type="term" value="F:RNA binding"/>
    <property type="evidence" value="ECO:0007669"/>
    <property type="project" value="UniProtKB-UniRule"/>
</dbReference>
<dbReference type="Pfam" id="PF00076">
    <property type="entry name" value="RRM_1"/>
    <property type="match status" value="1"/>
</dbReference>
<feature type="domain" description="RRM" evidence="2">
    <location>
        <begin position="20"/>
        <end position="99"/>
    </location>
</feature>
<organism evidence="3">
    <name type="scientific">Cucumis melo</name>
    <name type="common">Muskmelon</name>
    <dbReference type="NCBI Taxonomy" id="3656"/>
    <lineage>
        <taxon>Eukaryota</taxon>
        <taxon>Viridiplantae</taxon>
        <taxon>Streptophyta</taxon>
        <taxon>Embryophyta</taxon>
        <taxon>Tracheophyta</taxon>
        <taxon>Spermatophyta</taxon>
        <taxon>Magnoliopsida</taxon>
        <taxon>eudicotyledons</taxon>
        <taxon>Gunneridae</taxon>
        <taxon>Pentapetalae</taxon>
        <taxon>rosids</taxon>
        <taxon>fabids</taxon>
        <taxon>Cucurbitales</taxon>
        <taxon>Cucurbitaceae</taxon>
        <taxon>Benincaseae</taxon>
        <taxon>Cucumis</taxon>
    </lineage>
</organism>
<sequence length="126" mass="14971">MSRSRQPPDLKKRNNIEKMRTVKVSNISKFTCERDIKELFSFYGEILYVKMQRESENTQVVFVTYKDSQGADIEILLTYVPRIAFRNDNGPFKLRKSSRMSMGCCFKNYFVKLTMRLYEVLILEKT</sequence>
<dbReference type="EnsemblPlants" id="MELO3C030244.2.1">
    <property type="protein sequence ID" value="MELO3C030244.2.1"/>
    <property type="gene ID" value="MELO3C030244.2"/>
</dbReference>
<dbReference type="Gene3D" id="3.30.70.330">
    <property type="match status" value="1"/>
</dbReference>
<protein>
    <recommendedName>
        <fullName evidence="2">RRM domain-containing protein</fullName>
    </recommendedName>
</protein>
<evidence type="ECO:0000259" key="2">
    <source>
        <dbReference type="PROSITE" id="PS50102"/>
    </source>
</evidence>
<dbReference type="InterPro" id="IPR000504">
    <property type="entry name" value="RRM_dom"/>
</dbReference>
<name>A0A9I9E8I3_CUCME</name>
<evidence type="ECO:0000313" key="3">
    <source>
        <dbReference type="EnsemblPlants" id="MELO3C030244.2.1"/>
    </source>
</evidence>
<dbReference type="InterPro" id="IPR012677">
    <property type="entry name" value="Nucleotide-bd_a/b_plait_sf"/>
</dbReference>
<proteinExistence type="predicted"/>
<keyword evidence="1" id="KW-0694">RNA-binding</keyword>
<dbReference type="SUPFAM" id="SSF54928">
    <property type="entry name" value="RNA-binding domain, RBD"/>
    <property type="match status" value="1"/>
</dbReference>
<accession>A0A9I9E8I3</accession>
<reference evidence="3" key="1">
    <citation type="submission" date="2023-03" db="UniProtKB">
        <authorList>
            <consortium name="EnsemblPlants"/>
        </authorList>
    </citation>
    <scope>IDENTIFICATION</scope>
</reference>
<dbReference type="InterPro" id="IPR035979">
    <property type="entry name" value="RBD_domain_sf"/>
</dbReference>
<dbReference type="PROSITE" id="PS50102">
    <property type="entry name" value="RRM"/>
    <property type="match status" value="1"/>
</dbReference>